<reference evidence="12" key="3">
    <citation type="submission" date="2025-09" db="UniProtKB">
        <authorList>
            <consortium name="Ensembl"/>
        </authorList>
    </citation>
    <scope>IDENTIFICATION</scope>
</reference>
<dbReference type="PROSITE" id="PS50088">
    <property type="entry name" value="ANK_REPEAT"/>
    <property type="match status" value="6"/>
</dbReference>
<dbReference type="PANTHER" id="PTHR24166:SF23">
    <property type="entry name" value="PROTEIN TANC1"/>
    <property type="match status" value="1"/>
</dbReference>
<evidence type="ECO:0000259" key="11">
    <source>
        <dbReference type="Pfam" id="PF25521"/>
    </source>
</evidence>
<dbReference type="Ensembl" id="ENSCUST00005005372.1">
    <property type="protein sequence ID" value="ENSCUSP00005005161.1"/>
    <property type="gene ID" value="ENSCUSG00005002450.1"/>
</dbReference>
<dbReference type="FunFam" id="1.25.40.20:FF:000229">
    <property type="entry name" value="protein TANC1 isoform X3"/>
    <property type="match status" value="1"/>
</dbReference>
<evidence type="ECO:0000256" key="1">
    <source>
        <dbReference type="ARBA" id="ARBA00022553"/>
    </source>
</evidence>
<gene>
    <name evidence="12" type="primary">TANC1</name>
</gene>
<reference evidence="12" key="1">
    <citation type="submission" date="2020-10" db="EMBL/GenBank/DDBJ databases">
        <title>Catharus ustulatus (Swainson's thrush) genome, bCatUst1, primary haplotype v2.</title>
        <authorList>
            <person name="Delmore K."/>
            <person name="Vafadar M."/>
            <person name="Formenti G."/>
            <person name="Chow W."/>
            <person name="Pelan S."/>
            <person name="Howe K."/>
            <person name="Rhie A."/>
            <person name="Mountcastle J."/>
            <person name="Haase B."/>
            <person name="Fedrigo O."/>
            <person name="Jarvis E.D."/>
        </authorList>
    </citation>
    <scope>NUCLEOTIDE SEQUENCE [LARGE SCALE GENOMIC DNA]</scope>
</reference>
<feature type="repeat" description="ANK" evidence="8">
    <location>
        <begin position="1107"/>
        <end position="1139"/>
    </location>
</feature>
<keyword evidence="1" id="KW-0597">Phosphoprotein</keyword>
<dbReference type="InterPro" id="IPR002110">
    <property type="entry name" value="Ankyrin_rpt"/>
</dbReference>
<evidence type="ECO:0000256" key="2">
    <source>
        <dbReference type="ARBA" id="ARBA00022737"/>
    </source>
</evidence>
<dbReference type="InterPro" id="IPR019734">
    <property type="entry name" value="TPR_rpt"/>
</dbReference>
<reference evidence="12" key="2">
    <citation type="submission" date="2025-08" db="UniProtKB">
        <authorList>
            <consortium name="Ensembl"/>
        </authorList>
    </citation>
    <scope>IDENTIFICATION</scope>
</reference>
<feature type="repeat" description="ANK" evidence="8">
    <location>
        <begin position="1041"/>
        <end position="1073"/>
    </location>
</feature>
<dbReference type="Pfam" id="PF25521">
    <property type="entry name" value="WHD_TANC1"/>
    <property type="match status" value="1"/>
</dbReference>
<evidence type="ECO:0000256" key="4">
    <source>
        <dbReference type="ARBA" id="ARBA00023018"/>
    </source>
</evidence>
<feature type="compositionally biased region" description="Low complexity" evidence="9">
    <location>
        <begin position="159"/>
        <end position="196"/>
    </location>
</feature>
<feature type="repeat" description="ANK" evidence="8">
    <location>
        <begin position="930"/>
        <end position="962"/>
    </location>
</feature>
<feature type="repeat" description="ANK" evidence="8">
    <location>
        <begin position="1173"/>
        <end position="1205"/>
    </location>
</feature>
<evidence type="ECO:0000256" key="5">
    <source>
        <dbReference type="ARBA" id="ARBA00023043"/>
    </source>
</evidence>
<dbReference type="PRINTS" id="PR01415">
    <property type="entry name" value="ANKYRIN"/>
</dbReference>
<feature type="compositionally biased region" description="Basic and acidic residues" evidence="9">
    <location>
        <begin position="98"/>
        <end position="116"/>
    </location>
</feature>
<dbReference type="SUPFAM" id="SSF48403">
    <property type="entry name" value="Ankyrin repeat"/>
    <property type="match status" value="1"/>
</dbReference>
<feature type="compositionally biased region" description="Polar residues" evidence="9">
    <location>
        <begin position="1776"/>
        <end position="1787"/>
    </location>
</feature>
<organism evidence="12 13">
    <name type="scientific">Catharus ustulatus</name>
    <name type="common">Russet-backed thrush</name>
    <name type="synonym">Hylocichla ustulatus</name>
    <dbReference type="NCBI Taxonomy" id="91951"/>
    <lineage>
        <taxon>Eukaryota</taxon>
        <taxon>Metazoa</taxon>
        <taxon>Chordata</taxon>
        <taxon>Craniata</taxon>
        <taxon>Vertebrata</taxon>
        <taxon>Euteleostomi</taxon>
        <taxon>Archelosauria</taxon>
        <taxon>Archosauria</taxon>
        <taxon>Dinosauria</taxon>
        <taxon>Saurischia</taxon>
        <taxon>Theropoda</taxon>
        <taxon>Coelurosauria</taxon>
        <taxon>Aves</taxon>
        <taxon>Neognathae</taxon>
        <taxon>Neoaves</taxon>
        <taxon>Telluraves</taxon>
        <taxon>Australaves</taxon>
        <taxon>Passeriformes</taxon>
        <taxon>Turdidae</taxon>
        <taxon>Catharus</taxon>
    </lineage>
</organism>
<dbReference type="SMART" id="SM00248">
    <property type="entry name" value="ANK"/>
    <property type="match status" value="10"/>
</dbReference>
<sequence length="1800" mass="196172">MLDVVVSFTPWGSQGALDASQVTATSGHNADFPSGEQPGSQDTYRANLAKGVSMSLPSSPLLPRQSYLMQARANKKSPGPVRKPKYVESPRVPGEAELGQRRPEPGEPSAKPDKDSSCSPAAQELMTRLGFLLGEGIPTSAHMEEKSEVMCAVPSRGVSPCSTLTSSTTSPSTDSPCSTLNSCAGKAAASKSSPCGTISTPSSTLESKDSGIIATITSSSENDDRSGSSLEWSKDGSLRAGKRQGMSRDRRTDNCSPVAEEEAIGSSENLPKEVPAGEGPLPYTQSSASLIMPRPNSVAATSSTKLEDLSYLDGQRNTPLRTSIRLPWHNTAGARFIPYKPQDILLKPLLFEVPSITTDSVFVGREWLFHTIEEKLQNPDPAESRGAVITGNVGFGKTAVISRLVALSCHGSRMRQIASNSPSSSPKSMFLFGNALVSYASGVTYLLFCLETVITAVSLTDTSNVVAYHYCQADNTYTCLVPEFVHSVAALLCRSQQLAAYRELLLREPHLQSMLSLRSCVQDPAAAFKRGVLEPLSNLRREQKIPEEDYIILVDGLNDAEFHKPDYGDTISSFIASIIYKFPPWLKLIVTVRTNFQEVVNSLPFVPISLDNFPDNKGIQDDLNAYIQHRINNSQEIINNMSLNGKADAATIGKVSNHLIMRSLGSYLYLKLTLDLFQKGHLVIKSASYKVVPVSLSELYLLQCNMKFMTNSAFERAQPILNVALASLHPMTDDQIFQAINAGQINSEQQWEDFSQRMEALSCFLIKRRDKTRMFCHPSFREWLVWRAEGENTDFLCEPRNGHALLAFMFSRQEGKLNRQQTMELGHHILKAHIFKGLSKRTGISSSHLQALWIGYSTDGLSTALASLRNIYTPNVKVSRLLILAGANVNYRTEVLNNAPVLCVQSHLGHEEVVTLLLEFGAAIDGASENGMTALSYAAAAGHMNIVSLLCRKGAKADLADKKGQCALVHSALRGHCGILEFLLSLVWVSPSREQDSLRKRQALQQALTAAASMGHCQVVRYILTVEKDHDMDINDTDGLWGETALTAAAGRGKLDVCRLLLAHGAAVTRGSRRGAAPLLCAVRQGHWQIAKLLVEHGADVNLSDKQGRTPLMVASCEGHLGTVEFLLSEGATVSSLDKEGLSALSWACLKGHKEVVQYLVEKGAATDQTDKNGRTPLDLAAFYGDADIVQYLVEKGAMIEHVDHSGMRPLDRAIGCRNTSVVVMLLRKGAKLGNAAWAMATSKPDILLILLQKLMEEGNTLYKKGKMREAAQRYQYALRKFPREGFGEEMKAFTELRVSLYLNLSRCRRKTNDFGMAEEFATKALDLKPKCYEAYYARARAKRNSRKLLAALSDLREAIQLCPSNQEIKRLLARVEEECKQFQRTQQQKHQSPQLLEQTNNSDNDEEGIVPGVNDNFNLQDREDELPHPSESVSPPQRLQCSSAASLFSRTLQEGVQKAQSVSPQSRTSNKYVREPGLIMQPTKQAQIVKTNQHLSSIQPGSKPGSSQCSTKTQSSLQHLPHSPLPIQHSRSHHVDGTSTLSSGSISTDPPPELHNEKFVSSQCSHPQHHETLSSRSFATKSKPADTSAASAPVNFSDPRQQSPGPSGGSSGSPSSSVLLASSSSSFSSASSLSGSVKGLGPDVRLKETNVSQAQGTEHRPRNTPFMGIMDKTARFQQQNMQSSRTWHSQAADGLSTNVASAGIQPSTLEQFSVKHFSTKGSSTGAALGEGSQSSVQAKEREELTCQIPPHCTDSRSPSQGSHLYPDAVAKLPSHSAQDSHLSHVSTAKPKRSFIESNV</sequence>
<dbReference type="SUPFAM" id="SSF48452">
    <property type="entry name" value="TPR-like"/>
    <property type="match status" value="1"/>
</dbReference>
<dbReference type="InterPro" id="IPR050889">
    <property type="entry name" value="Dendritic_Spine_Reg/Scaffold"/>
</dbReference>
<dbReference type="PANTHER" id="PTHR24166">
    <property type="entry name" value="ROLLING PEBBLES, ISOFORM B"/>
    <property type="match status" value="1"/>
</dbReference>
<evidence type="ECO:0000313" key="12">
    <source>
        <dbReference type="Ensembl" id="ENSCUSP00005005161.1"/>
    </source>
</evidence>
<dbReference type="FunFam" id="1.25.40.20:FF:000036">
    <property type="entry name" value="protein TANC2 isoform X2"/>
    <property type="match status" value="1"/>
</dbReference>
<evidence type="ECO:0000259" key="10">
    <source>
        <dbReference type="Pfam" id="PF25520"/>
    </source>
</evidence>
<dbReference type="PROSITE" id="PS50297">
    <property type="entry name" value="ANK_REP_REGION"/>
    <property type="match status" value="6"/>
</dbReference>
<feature type="repeat" description="ANK" evidence="8">
    <location>
        <begin position="1074"/>
        <end position="1106"/>
    </location>
</feature>
<evidence type="ECO:0000256" key="7">
    <source>
        <dbReference type="ARBA" id="ARBA00038259"/>
    </source>
</evidence>
<dbReference type="Gene3D" id="1.25.40.20">
    <property type="entry name" value="Ankyrin repeat-containing domain"/>
    <property type="match status" value="2"/>
</dbReference>
<feature type="region of interest" description="Disordered" evidence="9">
    <location>
        <begin position="1750"/>
        <end position="1800"/>
    </location>
</feature>
<feature type="region of interest" description="Disordered" evidence="9">
    <location>
        <begin position="1456"/>
        <end position="1479"/>
    </location>
</feature>
<dbReference type="InterPro" id="IPR058018">
    <property type="entry name" value="AAA_lid_TANC1/2"/>
</dbReference>
<dbReference type="Pfam" id="PF13637">
    <property type="entry name" value="Ank_4"/>
    <property type="match status" value="1"/>
</dbReference>
<dbReference type="InterPro" id="IPR011990">
    <property type="entry name" value="TPR-like_helical_dom_sf"/>
</dbReference>
<evidence type="ECO:0000256" key="6">
    <source>
        <dbReference type="ARBA" id="ARBA00034110"/>
    </source>
</evidence>
<feature type="compositionally biased region" description="Basic and acidic residues" evidence="9">
    <location>
        <begin position="222"/>
        <end position="237"/>
    </location>
</feature>
<dbReference type="Pfam" id="PF00023">
    <property type="entry name" value="Ank"/>
    <property type="match status" value="1"/>
</dbReference>
<feature type="domain" description="TANC1/2-like AAA+ ATPase lid" evidence="10">
    <location>
        <begin position="611"/>
        <end position="705"/>
    </location>
</feature>
<feature type="compositionally biased region" description="Polar residues" evidence="9">
    <location>
        <begin position="1393"/>
        <end position="1403"/>
    </location>
</feature>
<dbReference type="GO" id="GO:0098794">
    <property type="term" value="C:postsynapse"/>
    <property type="evidence" value="ECO:0007669"/>
    <property type="project" value="UniProtKB-SubCell"/>
</dbReference>
<protein>
    <submittedName>
        <fullName evidence="12">Tetratricopeptide repeat, ankyrin repeat and coiled-coil containing 1</fullName>
    </submittedName>
</protein>
<feature type="compositionally biased region" description="Low complexity" evidence="9">
    <location>
        <begin position="1613"/>
        <end position="1622"/>
    </location>
</feature>
<dbReference type="Pfam" id="PF12796">
    <property type="entry name" value="Ank_2"/>
    <property type="match status" value="2"/>
</dbReference>
<keyword evidence="4" id="KW-0770">Synapse</keyword>
<dbReference type="SMART" id="SM00028">
    <property type="entry name" value="TPR"/>
    <property type="match status" value="3"/>
</dbReference>
<evidence type="ECO:0000313" key="13">
    <source>
        <dbReference type="Proteomes" id="UP000694563"/>
    </source>
</evidence>
<feature type="compositionally biased region" description="Polar residues" evidence="9">
    <location>
        <begin position="1456"/>
        <end position="1472"/>
    </location>
</feature>
<feature type="domain" description="TANC1/2-like winged helix" evidence="11">
    <location>
        <begin position="707"/>
        <end position="859"/>
    </location>
</feature>
<feature type="compositionally biased region" description="Polar residues" evidence="9">
    <location>
        <begin position="1492"/>
        <end position="1519"/>
    </location>
</feature>
<evidence type="ECO:0000256" key="3">
    <source>
        <dbReference type="ARBA" id="ARBA00022803"/>
    </source>
</evidence>
<dbReference type="Gene3D" id="1.25.40.10">
    <property type="entry name" value="Tetratricopeptide repeat domain"/>
    <property type="match status" value="1"/>
</dbReference>
<comment type="subcellular location">
    <subcellularLocation>
        <location evidence="6">Postsynapse</location>
    </subcellularLocation>
</comment>
<evidence type="ECO:0000256" key="8">
    <source>
        <dbReference type="PROSITE-ProRule" id="PRU00023"/>
    </source>
</evidence>
<comment type="similarity">
    <text evidence="7">Belongs to the TANC family.</text>
</comment>
<dbReference type="GO" id="GO:0098978">
    <property type="term" value="C:glutamatergic synapse"/>
    <property type="evidence" value="ECO:0007669"/>
    <property type="project" value="TreeGrafter"/>
</dbReference>
<keyword evidence="5 8" id="KW-0040">ANK repeat</keyword>
<dbReference type="GO" id="GO:0099175">
    <property type="term" value="P:regulation of postsynapse organization"/>
    <property type="evidence" value="ECO:0007669"/>
    <property type="project" value="TreeGrafter"/>
</dbReference>
<feature type="region of interest" description="Disordered" evidence="9">
    <location>
        <begin position="1385"/>
        <end position="1441"/>
    </location>
</feature>
<feature type="region of interest" description="Disordered" evidence="9">
    <location>
        <begin position="15"/>
        <end position="120"/>
    </location>
</feature>
<name>A0A8C3TW36_CATUS</name>
<feature type="compositionally biased region" description="Low complexity" evidence="9">
    <location>
        <begin position="1538"/>
        <end position="1549"/>
    </location>
</feature>
<dbReference type="InterPro" id="IPR036770">
    <property type="entry name" value="Ankyrin_rpt-contain_sf"/>
</dbReference>
<feature type="region of interest" description="Disordered" evidence="9">
    <location>
        <begin position="156"/>
        <end position="278"/>
    </location>
</feature>
<feature type="region of interest" description="Disordered" evidence="9">
    <location>
        <begin position="1492"/>
        <end position="1622"/>
    </location>
</feature>
<keyword evidence="2" id="KW-0677">Repeat</keyword>
<keyword evidence="3" id="KW-0802">TPR repeat</keyword>
<feature type="repeat" description="ANK" evidence="8">
    <location>
        <begin position="1140"/>
        <end position="1172"/>
    </location>
</feature>
<dbReference type="Pfam" id="PF25520">
    <property type="entry name" value="AAA_lid_TANC1"/>
    <property type="match status" value="1"/>
</dbReference>
<dbReference type="Proteomes" id="UP000694563">
    <property type="component" value="Chromosome 7"/>
</dbReference>
<feature type="compositionally biased region" description="Polar residues" evidence="9">
    <location>
        <begin position="1432"/>
        <end position="1441"/>
    </location>
</feature>
<keyword evidence="13" id="KW-1185">Reference proteome</keyword>
<evidence type="ECO:0000256" key="9">
    <source>
        <dbReference type="SAM" id="MobiDB-lite"/>
    </source>
</evidence>
<proteinExistence type="inferred from homology"/>
<accession>A0A8C3TW36</accession>
<dbReference type="InterPro" id="IPR058056">
    <property type="entry name" value="WH_TANC1/2"/>
</dbReference>